<keyword evidence="1 2" id="KW-0378">Hydrolase</keyword>
<feature type="short sequence motif" description="HXTX 1" evidence="2">
    <location>
        <begin position="44"/>
        <end position="47"/>
    </location>
</feature>
<feature type="domain" description="Phosphoesterase HXTX" evidence="3">
    <location>
        <begin position="20"/>
        <end position="93"/>
    </location>
</feature>
<proteinExistence type="inferred from homology"/>
<gene>
    <name evidence="4" type="primary">thpR</name>
    <name evidence="4" type="ORF">DRJ20_01790</name>
</gene>
<dbReference type="GO" id="GO:0004113">
    <property type="term" value="F:2',3'-cyclic-nucleotide 3'-phosphodiesterase activity"/>
    <property type="evidence" value="ECO:0007669"/>
    <property type="project" value="InterPro"/>
</dbReference>
<dbReference type="PANTHER" id="PTHR35561">
    <property type="entry name" value="RNA 2',3'-CYCLIC PHOSPHODIESTERASE"/>
    <property type="match status" value="1"/>
</dbReference>
<evidence type="ECO:0000256" key="1">
    <source>
        <dbReference type="ARBA" id="ARBA00022801"/>
    </source>
</evidence>
<dbReference type="GO" id="GO:0008664">
    <property type="term" value="F:RNA 2',3'-cyclic 3'-phosphodiesterase activity"/>
    <property type="evidence" value="ECO:0007669"/>
    <property type="project" value="UniProtKB-EC"/>
</dbReference>
<evidence type="ECO:0000256" key="2">
    <source>
        <dbReference type="HAMAP-Rule" id="MF_01940"/>
    </source>
</evidence>
<organism evidence="4 5">
    <name type="scientific">Thermoproteota archaeon</name>
    <dbReference type="NCBI Taxonomy" id="2056631"/>
    <lineage>
        <taxon>Archaea</taxon>
        <taxon>Thermoproteota</taxon>
    </lineage>
</organism>
<accession>A0A497EWK2</accession>
<comment type="caution">
    <text evidence="4">The sequence shown here is derived from an EMBL/GenBank/DDBJ whole genome shotgun (WGS) entry which is preliminary data.</text>
</comment>
<evidence type="ECO:0000313" key="4">
    <source>
        <dbReference type="EMBL" id="RLE51615.1"/>
    </source>
</evidence>
<comment type="catalytic activity">
    <reaction evidence="2">
        <text>a 3'-end 2',3'-cyclophospho-ribonucleotide-RNA + H2O = a 3'-end 2'-phospho-ribonucleotide-RNA + H(+)</text>
        <dbReference type="Rhea" id="RHEA:11828"/>
        <dbReference type="Rhea" id="RHEA-COMP:10464"/>
        <dbReference type="Rhea" id="RHEA-COMP:17353"/>
        <dbReference type="ChEBI" id="CHEBI:15377"/>
        <dbReference type="ChEBI" id="CHEBI:15378"/>
        <dbReference type="ChEBI" id="CHEBI:83064"/>
        <dbReference type="ChEBI" id="CHEBI:173113"/>
        <dbReference type="EC" id="3.1.4.58"/>
    </reaction>
</comment>
<dbReference type="PANTHER" id="PTHR35561:SF1">
    <property type="entry name" value="RNA 2',3'-CYCLIC PHOSPHODIESTERASE"/>
    <property type="match status" value="1"/>
</dbReference>
<dbReference type="Proteomes" id="UP000268446">
    <property type="component" value="Unassembled WGS sequence"/>
</dbReference>
<protein>
    <recommendedName>
        <fullName evidence="2">RNA 2',3'-cyclic phosphodiesterase</fullName>
        <shortName evidence="2">RNA 2',3'-CPDase</shortName>
        <ecNumber evidence="2">3.1.4.58</ecNumber>
    </recommendedName>
</protein>
<comment type="function">
    <text evidence="2">Hydrolyzes RNA 2',3'-cyclic phosphodiester to an RNA 2'-phosphomonoester.</text>
</comment>
<dbReference type="Pfam" id="PF02834">
    <property type="entry name" value="LigT_PEase"/>
    <property type="match status" value="2"/>
</dbReference>
<dbReference type="AlphaFoldDB" id="A0A497EWK2"/>
<feature type="active site" description="Proton acceptor" evidence="2">
    <location>
        <position position="129"/>
    </location>
</feature>
<feature type="domain" description="Phosphoesterase HXTX" evidence="3">
    <location>
        <begin position="98"/>
        <end position="178"/>
    </location>
</feature>
<name>A0A497EWK2_9CREN</name>
<comment type="similarity">
    <text evidence="2">Belongs to the 2H phosphoesterase superfamily. ThpR family.</text>
</comment>
<feature type="short sequence motif" description="HXTX 2" evidence="2">
    <location>
        <begin position="129"/>
        <end position="132"/>
    </location>
</feature>
<dbReference type="Gene3D" id="3.90.1140.10">
    <property type="entry name" value="Cyclic phosphodiesterase"/>
    <property type="match status" value="1"/>
</dbReference>
<feature type="active site" description="Proton donor" evidence="2">
    <location>
        <position position="44"/>
    </location>
</feature>
<dbReference type="HAMAP" id="MF_01940">
    <property type="entry name" value="RNA_CPDase"/>
    <property type="match status" value="1"/>
</dbReference>
<dbReference type="InterPro" id="IPR009097">
    <property type="entry name" value="Cyclic_Pdiesterase"/>
</dbReference>
<dbReference type="InterPro" id="IPR014051">
    <property type="entry name" value="Phosphoesterase_HXTX"/>
</dbReference>
<dbReference type="InterPro" id="IPR004175">
    <property type="entry name" value="RNA_CPDase"/>
</dbReference>
<dbReference type="EC" id="3.1.4.58" evidence="2"/>
<sequence length="187" mass="21144">MERIRSFISIDVEDEGVLRGLTGVQSALVKTGADLKLVKPENIHLTLRFLGEIPAVLVDEIFKIMQSAVRPPFEMEVKGLGAFPSVTRPRVIWAGVSDGAEAVVEIHRKIEAGLKRLGFRPEDKRFTAHITIARVKSRRNVERLLRVFQEYRNAVFGRMLVDCIRLKKSVLTPRGPIYTTLREVQLA</sequence>
<evidence type="ECO:0000313" key="5">
    <source>
        <dbReference type="Proteomes" id="UP000268446"/>
    </source>
</evidence>
<dbReference type="NCBIfam" id="TIGR02258">
    <property type="entry name" value="2_5_ligase"/>
    <property type="match status" value="1"/>
</dbReference>
<reference evidence="4 5" key="1">
    <citation type="submission" date="2018-06" db="EMBL/GenBank/DDBJ databases">
        <title>Extensive metabolic versatility and redundancy in microbially diverse, dynamic hydrothermal sediments.</title>
        <authorList>
            <person name="Dombrowski N."/>
            <person name="Teske A."/>
            <person name="Baker B.J."/>
        </authorList>
    </citation>
    <scope>NUCLEOTIDE SEQUENCE [LARGE SCALE GENOMIC DNA]</scope>
    <source>
        <strain evidence="4">B29_G17</strain>
    </source>
</reference>
<dbReference type="SUPFAM" id="SSF55144">
    <property type="entry name" value="LigT-like"/>
    <property type="match status" value="1"/>
</dbReference>
<evidence type="ECO:0000259" key="3">
    <source>
        <dbReference type="Pfam" id="PF02834"/>
    </source>
</evidence>
<dbReference type="EMBL" id="QMQZ01000042">
    <property type="protein sequence ID" value="RLE51615.1"/>
    <property type="molecule type" value="Genomic_DNA"/>
</dbReference>